<dbReference type="STRING" id="584787.GCA_001247655_01777"/>
<evidence type="ECO:0000313" key="14">
    <source>
        <dbReference type="Proteomes" id="UP000268033"/>
    </source>
</evidence>
<dbReference type="GO" id="GO:0006814">
    <property type="term" value="P:sodium ion transport"/>
    <property type="evidence" value="ECO:0007669"/>
    <property type="project" value="UniProtKB-KW"/>
</dbReference>
<dbReference type="Gene3D" id="1.20.1730.10">
    <property type="entry name" value="Sodium/glucose cotransporter"/>
    <property type="match status" value="1"/>
</dbReference>
<comment type="subcellular location">
    <subcellularLocation>
        <location evidence="1">Cell membrane</location>
        <topology evidence="1">Multi-pass membrane protein</topology>
    </subcellularLocation>
</comment>
<feature type="transmembrane region" description="Helical" evidence="12">
    <location>
        <begin position="277"/>
        <end position="303"/>
    </location>
</feature>
<dbReference type="GO" id="GO:0005886">
    <property type="term" value="C:plasma membrane"/>
    <property type="evidence" value="ECO:0007669"/>
    <property type="project" value="UniProtKB-SubCell"/>
</dbReference>
<evidence type="ECO:0000256" key="4">
    <source>
        <dbReference type="ARBA" id="ARBA00022475"/>
    </source>
</evidence>
<protein>
    <submittedName>
        <fullName evidence="13">SSS family solute:Na+ symporter</fullName>
    </submittedName>
</protein>
<evidence type="ECO:0000256" key="11">
    <source>
        <dbReference type="RuleBase" id="RU362091"/>
    </source>
</evidence>
<feature type="transmembrane region" description="Helical" evidence="12">
    <location>
        <begin position="189"/>
        <end position="217"/>
    </location>
</feature>
<dbReference type="NCBIfam" id="TIGR00813">
    <property type="entry name" value="sss"/>
    <property type="match status" value="1"/>
</dbReference>
<dbReference type="InterPro" id="IPR001734">
    <property type="entry name" value="Na/solute_symporter"/>
</dbReference>
<evidence type="ECO:0000256" key="9">
    <source>
        <dbReference type="ARBA" id="ARBA00023136"/>
    </source>
</evidence>
<keyword evidence="4" id="KW-1003">Cell membrane</keyword>
<gene>
    <name evidence="13" type="ORF">EDC28_101183</name>
</gene>
<keyword evidence="5 12" id="KW-0812">Transmembrane</keyword>
<dbReference type="GO" id="GO:0015293">
    <property type="term" value="F:symporter activity"/>
    <property type="evidence" value="ECO:0007669"/>
    <property type="project" value="TreeGrafter"/>
</dbReference>
<evidence type="ECO:0000256" key="1">
    <source>
        <dbReference type="ARBA" id="ARBA00004651"/>
    </source>
</evidence>
<feature type="transmembrane region" description="Helical" evidence="12">
    <location>
        <begin position="468"/>
        <end position="488"/>
    </location>
</feature>
<dbReference type="AlphaFoldDB" id="A0A3N1PUQ7"/>
<dbReference type="Proteomes" id="UP000268033">
    <property type="component" value="Unassembled WGS sequence"/>
</dbReference>
<dbReference type="EMBL" id="RJUL01000001">
    <property type="protein sequence ID" value="ROQ30497.1"/>
    <property type="molecule type" value="Genomic_DNA"/>
</dbReference>
<keyword evidence="6 12" id="KW-1133">Transmembrane helix</keyword>
<feature type="transmembrane region" description="Helical" evidence="12">
    <location>
        <begin position="157"/>
        <end position="177"/>
    </location>
</feature>
<sequence length="537" mass="58485">MSAQIGWADWLVIGLYLVGLILLSLYLSRSQHSREDYYVGNHGIGPWAIAISTMATQCSTSSILGAPAFVAFAAGGGLVWLQYELAVPLAMVAIMVFLFPAFYRLRVISVYEYLEKRFDLKTRLILSGLFQLVRAFATAVTVYGISLVIELITGLSFFWSVLLIGAITLVYDVLGGIRAVIYSDVLQMLILVVVLAGLLALLVAELGGISTVFAALPAERLQSLDFAASGLGDGQTFAFWPMLIGGFFLYVSYYGCDQSQVQRELCAQSLNDGRKALFLNGLLRFPFVLLYCLLGVAVAAFASAHPGFVEALPKDGASPNYNLAVPLMMTQLLPTGLVGLAMVALFAAAMSSLDSVINSLSATTMEDFIRRFHRGAWSERTELNLSRLTTLCWGAVTLTFAFFVGRIADTVLEAINIIGSLINGPVLAVFALGLLTRRANGNGAVAGLLAGFGLNLYCWIALPALSWLWWNAFGFGCCFAVGYLVSLLSQRPHLEHGLFWRSQSQQQSDQYWKKGYLLLALWAGVILLVAWALEQYA</sequence>
<keyword evidence="14" id="KW-1185">Reference proteome</keyword>
<dbReference type="Pfam" id="PF00474">
    <property type="entry name" value="SSF"/>
    <property type="match status" value="1"/>
</dbReference>
<reference evidence="13 14" key="1">
    <citation type="submission" date="2018-11" db="EMBL/GenBank/DDBJ databases">
        <title>Genomic Encyclopedia of Type Strains, Phase IV (KMG-IV): sequencing the most valuable type-strain genomes for metagenomic binning, comparative biology and taxonomic classification.</title>
        <authorList>
            <person name="Goeker M."/>
        </authorList>
    </citation>
    <scope>NUCLEOTIDE SEQUENCE [LARGE SCALE GENOMIC DNA]</scope>
    <source>
        <strain evidence="13 14">DSM 21945</strain>
    </source>
</reference>
<evidence type="ECO:0000256" key="12">
    <source>
        <dbReference type="SAM" id="Phobius"/>
    </source>
</evidence>
<evidence type="ECO:0000256" key="7">
    <source>
        <dbReference type="ARBA" id="ARBA00023053"/>
    </source>
</evidence>
<feature type="transmembrane region" description="Helical" evidence="12">
    <location>
        <begin position="443"/>
        <end position="462"/>
    </location>
</feature>
<dbReference type="PANTHER" id="PTHR42985:SF40">
    <property type="entry name" value="LD47995P-RELATED"/>
    <property type="match status" value="1"/>
</dbReference>
<evidence type="ECO:0000313" key="13">
    <source>
        <dbReference type="EMBL" id="ROQ30497.1"/>
    </source>
</evidence>
<keyword evidence="7" id="KW-0915">Sodium</keyword>
<keyword evidence="8" id="KW-0406">Ion transport</keyword>
<keyword evidence="3" id="KW-0813">Transport</keyword>
<dbReference type="InterPro" id="IPR038377">
    <property type="entry name" value="Na/Glc_symporter_sf"/>
</dbReference>
<name>A0A3N1PUQ7_9GAMM</name>
<dbReference type="RefSeq" id="WP_050657785.1">
    <property type="nucleotide sequence ID" value="NZ_LFWC01000002.1"/>
</dbReference>
<feature type="transmembrane region" description="Helical" evidence="12">
    <location>
        <begin position="414"/>
        <end position="436"/>
    </location>
</feature>
<evidence type="ECO:0000256" key="6">
    <source>
        <dbReference type="ARBA" id="ARBA00022989"/>
    </source>
</evidence>
<evidence type="ECO:0000256" key="10">
    <source>
        <dbReference type="ARBA" id="ARBA00023201"/>
    </source>
</evidence>
<comment type="similarity">
    <text evidence="2 11">Belongs to the sodium:solute symporter (SSF) (TC 2.A.21) family.</text>
</comment>
<feature type="transmembrane region" description="Helical" evidence="12">
    <location>
        <begin position="85"/>
        <end position="103"/>
    </location>
</feature>
<evidence type="ECO:0000256" key="8">
    <source>
        <dbReference type="ARBA" id="ARBA00023065"/>
    </source>
</evidence>
<organism evidence="13 14">
    <name type="scientific">Gallaecimonas pentaromativorans</name>
    <dbReference type="NCBI Taxonomy" id="584787"/>
    <lineage>
        <taxon>Bacteria</taxon>
        <taxon>Pseudomonadati</taxon>
        <taxon>Pseudomonadota</taxon>
        <taxon>Gammaproteobacteria</taxon>
        <taxon>Enterobacterales</taxon>
        <taxon>Gallaecimonadaceae</taxon>
        <taxon>Gallaecimonas</taxon>
    </lineage>
</organism>
<keyword evidence="10" id="KW-0739">Sodium transport</keyword>
<accession>A0A3N1PUQ7</accession>
<feature type="transmembrane region" description="Helical" evidence="12">
    <location>
        <begin position="237"/>
        <end position="256"/>
    </location>
</feature>
<dbReference type="PANTHER" id="PTHR42985">
    <property type="entry name" value="SODIUM-COUPLED MONOCARBOXYLATE TRANSPORTER"/>
    <property type="match status" value="1"/>
</dbReference>
<feature type="transmembrane region" description="Helical" evidence="12">
    <location>
        <begin position="323"/>
        <end position="349"/>
    </location>
</feature>
<feature type="transmembrane region" description="Helical" evidence="12">
    <location>
        <begin position="6"/>
        <end position="27"/>
    </location>
</feature>
<evidence type="ECO:0000256" key="5">
    <source>
        <dbReference type="ARBA" id="ARBA00022692"/>
    </source>
</evidence>
<feature type="transmembrane region" description="Helical" evidence="12">
    <location>
        <begin position="388"/>
        <end position="408"/>
    </location>
</feature>
<proteinExistence type="inferred from homology"/>
<comment type="caution">
    <text evidence="13">The sequence shown here is derived from an EMBL/GenBank/DDBJ whole genome shotgun (WGS) entry which is preliminary data.</text>
</comment>
<feature type="transmembrane region" description="Helical" evidence="12">
    <location>
        <begin position="515"/>
        <end position="533"/>
    </location>
</feature>
<evidence type="ECO:0000256" key="3">
    <source>
        <dbReference type="ARBA" id="ARBA00022448"/>
    </source>
</evidence>
<feature type="transmembrane region" description="Helical" evidence="12">
    <location>
        <begin position="47"/>
        <end position="73"/>
    </location>
</feature>
<dbReference type="InterPro" id="IPR051163">
    <property type="entry name" value="Sodium:Solute_Symporter_SSF"/>
</dbReference>
<dbReference type="OrthoDB" id="9803348at2"/>
<keyword evidence="9 12" id="KW-0472">Membrane</keyword>
<dbReference type="PROSITE" id="PS50283">
    <property type="entry name" value="NA_SOLUT_SYMP_3"/>
    <property type="match status" value="1"/>
</dbReference>
<dbReference type="CDD" id="cd11494">
    <property type="entry name" value="SLC5sbd_NIS-like_u2"/>
    <property type="match status" value="1"/>
</dbReference>
<evidence type="ECO:0000256" key="2">
    <source>
        <dbReference type="ARBA" id="ARBA00006434"/>
    </source>
</evidence>
<feature type="transmembrane region" description="Helical" evidence="12">
    <location>
        <begin position="124"/>
        <end position="145"/>
    </location>
</feature>